<dbReference type="EMBL" id="PKPP01010679">
    <property type="protein sequence ID" value="PWA45603.1"/>
    <property type="molecule type" value="Genomic_DNA"/>
</dbReference>
<evidence type="ECO:0000313" key="3">
    <source>
        <dbReference type="Proteomes" id="UP000245207"/>
    </source>
</evidence>
<protein>
    <submittedName>
        <fullName evidence="2">DnaJ domain-containing protein</fullName>
    </submittedName>
</protein>
<sequence>MFTDLRNLPILQILTAFISTCNCVAICAWTKYKGMDDLISEKFVSLYQADIGCLTTIYGEEDSRERANREAREKDAAEARLKAERDVVQRAQTEARERAAAEAKERAEKAAAEARERT</sequence>
<dbReference type="Proteomes" id="UP000245207">
    <property type="component" value="Unassembled WGS sequence"/>
</dbReference>
<accession>A0A2U1L9C9</accession>
<gene>
    <name evidence="2" type="ORF">CTI12_AA514700</name>
</gene>
<name>A0A2U1L9C9_ARTAN</name>
<evidence type="ECO:0000313" key="2">
    <source>
        <dbReference type="EMBL" id="PWA45603.1"/>
    </source>
</evidence>
<dbReference type="STRING" id="35608.A0A2U1L9C9"/>
<keyword evidence="3" id="KW-1185">Reference proteome</keyword>
<evidence type="ECO:0000256" key="1">
    <source>
        <dbReference type="SAM" id="MobiDB-lite"/>
    </source>
</evidence>
<dbReference type="AlphaFoldDB" id="A0A2U1L9C9"/>
<organism evidence="2 3">
    <name type="scientific">Artemisia annua</name>
    <name type="common">Sweet wormwood</name>
    <dbReference type="NCBI Taxonomy" id="35608"/>
    <lineage>
        <taxon>Eukaryota</taxon>
        <taxon>Viridiplantae</taxon>
        <taxon>Streptophyta</taxon>
        <taxon>Embryophyta</taxon>
        <taxon>Tracheophyta</taxon>
        <taxon>Spermatophyta</taxon>
        <taxon>Magnoliopsida</taxon>
        <taxon>eudicotyledons</taxon>
        <taxon>Gunneridae</taxon>
        <taxon>Pentapetalae</taxon>
        <taxon>asterids</taxon>
        <taxon>campanulids</taxon>
        <taxon>Asterales</taxon>
        <taxon>Asteraceae</taxon>
        <taxon>Asteroideae</taxon>
        <taxon>Anthemideae</taxon>
        <taxon>Artemisiinae</taxon>
        <taxon>Artemisia</taxon>
    </lineage>
</organism>
<reference evidence="2 3" key="1">
    <citation type="journal article" date="2018" name="Mol. Plant">
        <title>The genome of Artemisia annua provides insight into the evolution of Asteraceae family and artemisinin biosynthesis.</title>
        <authorList>
            <person name="Shen Q."/>
            <person name="Zhang L."/>
            <person name="Liao Z."/>
            <person name="Wang S."/>
            <person name="Yan T."/>
            <person name="Shi P."/>
            <person name="Liu M."/>
            <person name="Fu X."/>
            <person name="Pan Q."/>
            <person name="Wang Y."/>
            <person name="Lv Z."/>
            <person name="Lu X."/>
            <person name="Zhang F."/>
            <person name="Jiang W."/>
            <person name="Ma Y."/>
            <person name="Chen M."/>
            <person name="Hao X."/>
            <person name="Li L."/>
            <person name="Tang Y."/>
            <person name="Lv G."/>
            <person name="Zhou Y."/>
            <person name="Sun X."/>
            <person name="Brodelius P.E."/>
            <person name="Rose J.K.C."/>
            <person name="Tang K."/>
        </authorList>
    </citation>
    <scope>NUCLEOTIDE SEQUENCE [LARGE SCALE GENOMIC DNA]</scope>
    <source>
        <strain evidence="3">cv. Huhao1</strain>
        <tissue evidence="2">Leaf</tissue>
    </source>
</reference>
<proteinExistence type="predicted"/>
<feature type="region of interest" description="Disordered" evidence="1">
    <location>
        <begin position="64"/>
        <end position="118"/>
    </location>
</feature>
<comment type="caution">
    <text evidence="2">The sequence shown here is derived from an EMBL/GenBank/DDBJ whole genome shotgun (WGS) entry which is preliminary data.</text>
</comment>